<dbReference type="PROSITE" id="PS00028">
    <property type="entry name" value="ZINC_FINGER_C2H2_1"/>
    <property type="match status" value="1"/>
</dbReference>
<proteinExistence type="predicted"/>
<dbReference type="InterPro" id="IPR051643">
    <property type="entry name" value="Transcr_Reg_ZincFinger"/>
</dbReference>
<name>A0A1E4TQ19_PACTA</name>
<comment type="subcellular location">
    <subcellularLocation>
        <location evidence="1">Nucleus</location>
    </subcellularLocation>
</comment>
<evidence type="ECO:0000313" key="9">
    <source>
        <dbReference type="Proteomes" id="UP000094236"/>
    </source>
</evidence>
<evidence type="ECO:0000256" key="3">
    <source>
        <dbReference type="ARBA" id="ARBA00022771"/>
    </source>
</evidence>
<evidence type="ECO:0000259" key="7">
    <source>
        <dbReference type="PROSITE" id="PS50157"/>
    </source>
</evidence>
<dbReference type="PANTHER" id="PTHR24396">
    <property type="entry name" value="ZINC FINGER PROTEIN"/>
    <property type="match status" value="1"/>
</dbReference>
<dbReference type="SMART" id="SM00355">
    <property type="entry name" value="ZnF_C2H2"/>
    <property type="match status" value="1"/>
</dbReference>
<evidence type="ECO:0000256" key="2">
    <source>
        <dbReference type="ARBA" id="ARBA00022723"/>
    </source>
</evidence>
<dbReference type="PANTHER" id="PTHR24396:SF19">
    <property type="entry name" value="FI01119P"/>
    <property type="match status" value="1"/>
</dbReference>
<evidence type="ECO:0000256" key="5">
    <source>
        <dbReference type="ARBA" id="ARBA00023242"/>
    </source>
</evidence>
<dbReference type="GO" id="GO:0008270">
    <property type="term" value="F:zinc ion binding"/>
    <property type="evidence" value="ECO:0007669"/>
    <property type="project" value="UniProtKB-KW"/>
</dbReference>
<dbReference type="AlphaFoldDB" id="A0A1E4TQ19"/>
<dbReference type="EMBL" id="KV454017">
    <property type="protein sequence ID" value="ODV93856.1"/>
    <property type="molecule type" value="Genomic_DNA"/>
</dbReference>
<keyword evidence="5" id="KW-0539">Nucleus</keyword>
<keyword evidence="3 6" id="KW-0863">Zinc-finger</keyword>
<gene>
    <name evidence="8" type="ORF">PACTADRAFT_86902</name>
</gene>
<dbReference type="STRING" id="669874.A0A1E4TQ19"/>
<evidence type="ECO:0000256" key="6">
    <source>
        <dbReference type="PROSITE-ProRule" id="PRU00042"/>
    </source>
</evidence>
<dbReference type="GO" id="GO:0005634">
    <property type="term" value="C:nucleus"/>
    <property type="evidence" value="ECO:0007669"/>
    <property type="project" value="UniProtKB-SubCell"/>
</dbReference>
<dbReference type="GO" id="GO:0000978">
    <property type="term" value="F:RNA polymerase II cis-regulatory region sequence-specific DNA binding"/>
    <property type="evidence" value="ECO:0007669"/>
    <property type="project" value="TreeGrafter"/>
</dbReference>
<organism evidence="8 9">
    <name type="scientific">Pachysolen tannophilus NRRL Y-2460</name>
    <dbReference type="NCBI Taxonomy" id="669874"/>
    <lineage>
        <taxon>Eukaryota</taxon>
        <taxon>Fungi</taxon>
        <taxon>Dikarya</taxon>
        <taxon>Ascomycota</taxon>
        <taxon>Saccharomycotina</taxon>
        <taxon>Pichiomycetes</taxon>
        <taxon>Pachysolenaceae</taxon>
        <taxon>Pachysolen</taxon>
    </lineage>
</organism>
<feature type="domain" description="C2H2-type" evidence="7">
    <location>
        <begin position="478"/>
        <end position="505"/>
    </location>
</feature>
<keyword evidence="9" id="KW-1185">Reference proteome</keyword>
<keyword evidence="2" id="KW-0479">Metal-binding</keyword>
<dbReference type="InterPro" id="IPR036236">
    <property type="entry name" value="Znf_C2H2_sf"/>
</dbReference>
<keyword evidence="4" id="KW-0862">Zinc</keyword>
<protein>
    <recommendedName>
        <fullName evidence="7">C2H2-type domain-containing protein</fullName>
    </recommendedName>
</protein>
<evidence type="ECO:0000256" key="4">
    <source>
        <dbReference type="ARBA" id="ARBA00022833"/>
    </source>
</evidence>
<dbReference type="GO" id="GO:0000981">
    <property type="term" value="F:DNA-binding transcription factor activity, RNA polymerase II-specific"/>
    <property type="evidence" value="ECO:0007669"/>
    <property type="project" value="TreeGrafter"/>
</dbReference>
<dbReference type="Gene3D" id="3.30.160.60">
    <property type="entry name" value="Classic Zinc Finger"/>
    <property type="match status" value="1"/>
</dbReference>
<dbReference type="Proteomes" id="UP000094236">
    <property type="component" value="Unassembled WGS sequence"/>
</dbReference>
<reference evidence="9" key="1">
    <citation type="submission" date="2016-05" db="EMBL/GenBank/DDBJ databases">
        <title>Comparative genomics of biotechnologically important yeasts.</title>
        <authorList>
            <consortium name="DOE Joint Genome Institute"/>
            <person name="Riley R."/>
            <person name="Haridas S."/>
            <person name="Wolfe K.H."/>
            <person name="Lopes M.R."/>
            <person name="Hittinger C.T."/>
            <person name="Goker M."/>
            <person name="Salamov A."/>
            <person name="Wisecaver J."/>
            <person name="Long T.M."/>
            <person name="Aerts A.L."/>
            <person name="Barry K."/>
            <person name="Choi C."/>
            <person name="Clum A."/>
            <person name="Coughlan A.Y."/>
            <person name="Deshpande S."/>
            <person name="Douglass A.P."/>
            <person name="Hanson S.J."/>
            <person name="Klenk H.-P."/>
            <person name="Labutti K."/>
            <person name="Lapidus A."/>
            <person name="Lindquist E."/>
            <person name="Lipzen A."/>
            <person name="Meier-Kolthoff J.P."/>
            <person name="Ohm R.A."/>
            <person name="Otillar R.P."/>
            <person name="Pangilinan J."/>
            <person name="Peng Y."/>
            <person name="Rokas A."/>
            <person name="Rosa C.A."/>
            <person name="Scheuner C."/>
            <person name="Sibirny A.A."/>
            <person name="Slot J.C."/>
            <person name="Stielow J.B."/>
            <person name="Sun H."/>
            <person name="Kurtzman C.P."/>
            <person name="Blackwell M."/>
            <person name="Grigoriev I.V."/>
            <person name="Jeffries T.W."/>
        </authorList>
    </citation>
    <scope>NUCLEOTIDE SEQUENCE [LARGE SCALE GENOMIC DNA]</scope>
    <source>
        <strain evidence="9">NRRL Y-2460</strain>
    </source>
</reference>
<evidence type="ECO:0000313" key="8">
    <source>
        <dbReference type="EMBL" id="ODV93856.1"/>
    </source>
</evidence>
<evidence type="ECO:0000256" key="1">
    <source>
        <dbReference type="ARBA" id="ARBA00004123"/>
    </source>
</evidence>
<dbReference type="SUPFAM" id="SSF57667">
    <property type="entry name" value="beta-beta-alpha zinc fingers"/>
    <property type="match status" value="1"/>
</dbReference>
<dbReference type="InterPro" id="IPR013087">
    <property type="entry name" value="Znf_C2H2_type"/>
</dbReference>
<dbReference type="OrthoDB" id="9439903at2759"/>
<dbReference type="PROSITE" id="PS50157">
    <property type="entry name" value="ZINC_FINGER_C2H2_2"/>
    <property type="match status" value="1"/>
</dbReference>
<sequence length="614" mass="69686">MSWSFTEKKNYIDSIHFTIFNFDIRLLSPLNFISSFSERLSLLSGFFQKNLINNLNKQQIDDIEVKKNTNALFPSAGKILDLSNTQVNNNNIIGPISCAVDDFDFLGSNENNAIPFNWDMQSVIELQQHPHRNMQVYHKNPRNDNSNCDDILGQQHAEQQQQQQQQQQVHHHVGSSLLYDERQQNNNNFDLSFRFDNSPQLDLGFSSGSFPKRVVGAAHTGAHAGEHTGEPTPTPMTMPMTIPMPMSMSIPNNTVVIPQHRKTLTDNSDTINSEISSSFESQVALDEEMALPFLVPKRRYVPLVSSSLPVNKKRCQSQPVQKLKYEVDLNEVNSMFENYLLEHENKFDFPFYQANLNPIIVEDSSTQKQIYSSSSDFSPLSVVNDNGNHTSCTTSLKGISPNSINSSSISTTPPIEKENFQEEEDDEFFINSKKIKNSLNSKKTKNQNKSLKIEQAQDIDLAVNLQISTSSKENGQVFQCMFCPASFKVKGYLTRHMKKHLSSKAFVCPFFNDPECEVKTEEYNSSLKDFKNISPPPVPRGTKCHPTGGFSRRDTYKTHLKALHFIYPPGTKSNHRNEVGGRCAGCFQYFSNNNIWLNEHIEKNGCPNMLHKSD</sequence>
<accession>A0A1E4TQ19</accession>